<reference evidence="1 2" key="1">
    <citation type="journal article" date="2011" name="Biochem. Biophys. Res. Commun.">
        <title>Increased number of Arginine-based salt bridges contributes to the thermotolerance of thermotolerant acetic acid bacteria, Acetobacter tropicalis SKU1100.</title>
        <authorList>
            <person name="Matsutani M."/>
            <person name="Hirakawa H."/>
            <person name="Nishikura M."/>
            <person name="Soemphol W."/>
            <person name="Ali I.A.I."/>
            <person name="Yakushi T."/>
            <person name="Matsushita K."/>
        </authorList>
    </citation>
    <scope>NUCLEOTIDE SEQUENCE [LARGE SCALE GENOMIC DNA]</scope>
    <source>
        <strain evidence="1 2">NBRC 101654</strain>
    </source>
</reference>
<dbReference type="AlphaFoldDB" id="F7VCM9"/>
<sequence length="44" mass="4776">MVASSACAMLNEAVSITPPASVIPQMTEHALCLESLLLRLRYMI</sequence>
<gene>
    <name evidence="1" type="ORF">ATPR_1127</name>
</gene>
<protein>
    <submittedName>
        <fullName evidence="1">Uncharacterized protein</fullName>
    </submittedName>
</protein>
<evidence type="ECO:0000313" key="1">
    <source>
        <dbReference type="EMBL" id="GAA08124.1"/>
    </source>
</evidence>
<comment type="caution">
    <text evidence="1">The sequence shown here is derived from an EMBL/GenBank/DDBJ whole genome shotgun (WGS) entry which is preliminary data.</text>
</comment>
<organism evidence="1 2">
    <name type="scientific">Acetobacter tropicalis NBRC 101654</name>
    <dbReference type="NCBI Taxonomy" id="749388"/>
    <lineage>
        <taxon>Bacteria</taxon>
        <taxon>Pseudomonadati</taxon>
        <taxon>Pseudomonadota</taxon>
        <taxon>Alphaproteobacteria</taxon>
        <taxon>Acetobacterales</taxon>
        <taxon>Acetobacteraceae</taxon>
        <taxon>Acetobacter</taxon>
    </lineage>
</organism>
<accession>F7VCM9</accession>
<dbReference type="Proteomes" id="UP000004319">
    <property type="component" value="Unassembled WGS sequence"/>
</dbReference>
<name>F7VCM9_9PROT</name>
<evidence type="ECO:0000313" key="2">
    <source>
        <dbReference type="Proteomes" id="UP000004319"/>
    </source>
</evidence>
<proteinExistence type="predicted"/>
<dbReference type="EMBL" id="BABS01000023">
    <property type="protein sequence ID" value="GAA08124.1"/>
    <property type="molecule type" value="Genomic_DNA"/>
</dbReference>